<evidence type="ECO:0000313" key="9">
    <source>
        <dbReference type="EMBL" id="CAE2319382.1"/>
    </source>
</evidence>
<evidence type="ECO:0000256" key="5">
    <source>
        <dbReference type="ARBA" id="ARBA00022679"/>
    </source>
</evidence>
<dbReference type="PANTHER" id="PTHR43651:SF3">
    <property type="entry name" value="1,4-ALPHA-GLUCAN-BRANCHING ENZYME"/>
    <property type="match status" value="1"/>
</dbReference>
<evidence type="ECO:0000259" key="8">
    <source>
        <dbReference type="SMART" id="SM00642"/>
    </source>
</evidence>
<dbReference type="PANTHER" id="PTHR43651">
    <property type="entry name" value="1,4-ALPHA-GLUCAN-BRANCHING ENZYME"/>
    <property type="match status" value="1"/>
</dbReference>
<dbReference type="InterPro" id="IPR004193">
    <property type="entry name" value="Glyco_hydro_13_N"/>
</dbReference>
<dbReference type="Gene3D" id="2.60.40.1180">
    <property type="entry name" value="Golgi alpha-mannosidase II"/>
    <property type="match status" value="1"/>
</dbReference>
<comment type="similarity">
    <text evidence="2">Belongs to the glycosyl hydrolase 13 family. GlgB subfamily.</text>
</comment>
<dbReference type="InterPro" id="IPR037439">
    <property type="entry name" value="Branching_enzy"/>
</dbReference>
<proteinExistence type="inferred from homology"/>
<organism evidence="9">
    <name type="scientific">Guillardia theta</name>
    <name type="common">Cryptophyte</name>
    <name type="synonym">Cryptomonas phi</name>
    <dbReference type="NCBI Taxonomy" id="55529"/>
    <lineage>
        <taxon>Eukaryota</taxon>
        <taxon>Cryptophyceae</taxon>
        <taxon>Pyrenomonadales</taxon>
        <taxon>Geminigeraceae</taxon>
        <taxon>Guillardia</taxon>
    </lineage>
</organism>
<evidence type="ECO:0000256" key="1">
    <source>
        <dbReference type="ARBA" id="ARBA00000826"/>
    </source>
</evidence>
<dbReference type="EC" id="2.4.1.18" evidence="3"/>
<dbReference type="InterPro" id="IPR006047">
    <property type="entry name" value="GH13_cat_dom"/>
</dbReference>
<dbReference type="GO" id="GO:0043169">
    <property type="term" value="F:cation binding"/>
    <property type="evidence" value="ECO:0007669"/>
    <property type="project" value="InterPro"/>
</dbReference>
<reference evidence="9" key="1">
    <citation type="submission" date="2021-01" db="EMBL/GenBank/DDBJ databases">
        <authorList>
            <person name="Corre E."/>
            <person name="Pelletier E."/>
            <person name="Niang G."/>
            <person name="Scheremetjew M."/>
            <person name="Finn R."/>
            <person name="Kale V."/>
            <person name="Holt S."/>
            <person name="Cochrane G."/>
            <person name="Meng A."/>
            <person name="Brown T."/>
            <person name="Cohen L."/>
        </authorList>
    </citation>
    <scope>NUCLEOTIDE SEQUENCE</scope>
    <source>
        <strain evidence="9">CCMP 2712</strain>
    </source>
</reference>
<dbReference type="InterPro" id="IPR013783">
    <property type="entry name" value="Ig-like_fold"/>
</dbReference>
<dbReference type="Pfam" id="PF02922">
    <property type="entry name" value="CBM_48"/>
    <property type="match status" value="1"/>
</dbReference>
<evidence type="ECO:0000256" key="3">
    <source>
        <dbReference type="ARBA" id="ARBA00012541"/>
    </source>
</evidence>
<dbReference type="Pfam" id="PF02806">
    <property type="entry name" value="Alpha-amylase_C"/>
    <property type="match status" value="1"/>
</dbReference>
<protein>
    <recommendedName>
        <fullName evidence="3">1,4-alpha-glucan branching enzyme</fullName>
        <ecNumber evidence="3">2.4.1.18</ecNumber>
    </recommendedName>
</protein>
<dbReference type="GO" id="GO:0003844">
    <property type="term" value="F:1,4-alpha-glucan branching enzyme activity"/>
    <property type="evidence" value="ECO:0007669"/>
    <property type="project" value="UniProtKB-EC"/>
</dbReference>
<comment type="catalytic activity">
    <reaction evidence="1">
        <text>Transfers a segment of a (1-&gt;4)-alpha-D-glucan chain to a primary hydroxy group in a similar glucan chain.</text>
        <dbReference type="EC" id="2.4.1.18"/>
    </reaction>
</comment>
<feature type="active site" description="Nucleophile" evidence="7">
    <location>
        <position position="463"/>
    </location>
</feature>
<dbReference type="SUPFAM" id="SSF51445">
    <property type="entry name" value="(Trans)glycosidases"/>
    <property type="match status" value="1"/>
</dbReference>
<dbReference type="CDD" id="cd11321">
    <property type="entry name" value="AmyAc_bac_euk_BE"/>
    <property type="match status" value="1"/>
</dbReference>
<dbReference type="InterPro" id="IPR014756">
    <property type="entry name" value="Ig_E-set"/>
</dbReference>
<dbReference type="EMBL" id="HBKN01033685">
    <property type="protein sequence ID" value="CAE2319382.1"/>
    <property type="molecule type" value="Transcribed_RNA"/>
</dbReference>
<dbReference type="InterPro" id="IPR006048">
    <property type="entry name" value="A-amylase/branching_C"/>
</dbReference>
<accession>A0A7S4L9F4</accession>
<dbReference type="FunFam" id="2.60.40.1180:FF:000003">
    <property type="entry name" value="1,4-alpha-glucan-branching enzyme, chloroplastic/amyloplastic"/>
    <property type="match status" value="1"/>
</dbReference>
<dbReference type="InterPro" id="IPR017853">
    <property type="entry name" value="GH"/>
</dbReference>
<comment type="pathway">
    <text evidence="6">Glycan biosynthesis.</text>
</comment>
<feature type="active site" description="Proton donor" evidence="7">
    <location>
        <position position="518"/>
    </location>
</feature>
<keyword evidence="5" id="KW-0808">Transferase</keyword>
<dbReference type="SUPFAM" id="SSF81296">
    <property type="entry name" value="E set domains"/>
    <property type="match status" value="1"/>
</dbReference>
<dbReference type="Pfam" id="PF00128">
    <property type="entry name" value="Alpha-amylase"/>
    <property type="match status" value="1"/>
</dbReference>
<dbReference type="GO" id="GO:0005978">
    <property type="term" value="P:glycogen biosynthetic process"/>
    <property type="evidence" value="ECO:0007669"/>
    <property type="project" value="InterPro"/>
</dbReference>
<dbReference type="SMART" id="SM00642">
    <property type="entry name" value="Aamy"/>
    <property type="match status" value="1"/>
</dbReference>
<feature type="domain" description="Glycosyl hydrolase family 13 catalytic" evidence="8">
    <location>
        <begin position="320"/>
        <end position="693"/>
    </location>
</feature>
<dbReference type="FunFam" id="3.20.20.80:FF:000001">
    <property type="entry name" value="1,4-alpha-glucan branching enzyme"/>
    <property type="match status" value="1"/>
</dbReference>
<dbReference type="PIRSF" id="PIRSF000463">
    <property type="entry name" value="GlgB"/>
    <property type="match status" value="1"/>
</dbReference>
<dbReference type="GO" id="GO:0004553">
    <property type="term" value="F:hydrolase activity, hydrolyzing O-glycosyl compounds"/>
    <property type="evidence" value="ECO:0007669"/>
    <property type="project" value="InterPro"/>
</dbReference>
<evidence type="ECO:0000256" key="7">
    <source>
        <dbReference type="PIRSR" id="PIRSR000463-1"/>
    </source>
</evidence>
<evidence type="ECO:0000256" key="6">
    <source>
        <dbReference type="ARBA" id="ARBA00060592"/>
    </source>
</evidence>
<gene>
    <name evidence="9" type="ORF">GTHE00462_LOCUS26247</name>
</gene>
<dbReference type="Gene3D" id="3.20.20.80">
    <property type="entry name" value="Glycosidases"/>
    <property type="match status" value="1"/>
</dbReference>
<evidence type="ECO:0000256" key="4">
    <source>
        <dbReference type="ARBA" id="ARBA00022676"/>
    </source>
</evidence>
<keyword evidence="4" id="KW-0328">Glycosyltransferase</keyword>
<dbReference type="InterPro" id="IPR013780">
    <property type="entry name" value="Glyco_hydro_b"/>
</dbReference>
<sequence>MKCFLFHCQPDEVSEWLTCALLQGGKYLSTSMSCRILCGIYLSSVLFSAGYAAHIGPLGRMAAAPRHNANGGDLSLRLRGGEAASSAEGSLAAQSQTAGKGSKVLKKPEYMPWHQIPDNNWKTKDGCEVIKWDPYLEGCKGSLQYRYGRYKQRKEHIINTFGSLEKFSEGFHTYGVHRSKDPNRPGIIATEWAPGAKYLALMGDFNGWNRGQYPYQRDEYGVWHLYIPEKPDGTPLIPHGSRYKIAITTATGEETTRIPAWANYCVQAPKGAPTHPAYDAVFWDPPAEYEFQNELPTTPKSLRIYEAHVGMSSEGEPNINTYDLFRERVLPRIKRLGYNAIQFMAIQEHPYYASFGYHVANFFAATSRCGDPDSLKRLIDAAHGMGVSVLLDVVHSHAAKNVIDGINQFDGTHHQYFHEGPEGYHSLWDSRIFNYGADEVLRFLLSNLRWWLEEYKFDGFRFDGVTSILYKHHGIGRCFVNGYGEYFGLDTDMDACVYLMLANDMIHTVRPGAISIAEDVSGMPTLCRPVHEGGFGFDYRLAMAAPDMWIKLLKEMTDDQWQMGHIVHTLTNRRYKEKVVCYAESHDQALVGDKTIAFWLMDKEMYDGMSLLTPANAIVDRGIALHKMIRLVTMSLGGQGYLNFMGNEFGHPEWIDFPRIGNDWSYHHARRQWNLADQTHLRYIHLNNFDSAMQGLEEAFSFMHEGSHEYVSLMNEGDKMIVAEKGELLFVFNFHPTQSYQGYRVGTMWPGKYKIVLDSDWAEFGGHERNDRHNEFFSTNENWCSRPHYLQVYSPSRTVVVYARTRE</sequence>
<dbReference type="GO" id="GO:0005737">
    <property type="term" value="C:cytoplasm"/>
    <property type="evidence" value="ECO:0007669"/>
    <property type="project" value="TreeGrafter"/>
</dbReference>
<dbReference type="CDD" id="cd02854">
    <property type="entry name" value="E_set_GBE_euk_N"/>
    <property type="match status" value="1"/>
</dbReference>
<dbReference type="AlphaFoldDB" id="A0A7S4L9F4"/>
<dbReference type="SUPFAM" id="SSF51011">
    <property type="entry name" value="Glycosyl hydrolase domain"/>
    <property type="match status" value="1"/>
</dbReference>
<evidence type="ECO:0000256" key="2">
    <source>
        <dbReference type="ARBA" id="ARBA00009000"/>
    </source>
</evidence>
<dbReference type="Gene3D" id="2.60.40.10">
    <property type="entry name" value="Immunoglobulins"/>
    <property type="match status" value="1"/>
</dbReference>
<name>A0A7S4L9F4_GUITH</name>